<sequence>MTQEDWQKFEKLVQWDELNKPIKKEEPTLFKIAGFPNYENVISNFYSYYFDVSQPHGFDNLFITSLLNLIAKESGKEFSFNIKAFNAYREVRTMKGGFIDILLTEGDIGEDYRPLEDYGAAIIIENKVKAEVYNDLADYYDSIKSSNKIGVILTIAPYKSPNKNYVSITHNMLISEVTGQAINHLLNASEKQIIIFKDFIKNLQSYYQNQQMKLEMDKHVEFFFNNGHEVTQLFKEYNNFLLHLNETIDLVAQNMQFELMNKKSSARKTSVFGLSSASLSWWVYLDEIVDTKSFLIEFWIQQDNEVVNRWKALTDADLALFKSHTNDAAIITTTTNSDTGKNVWRKIGAKKYTNLKLENLTNFQEYFDGIMKKDWLPVKEEVVRLLGSK</sequence>
<dbReference type="InterPro" id="IPR029470">
    <property type="entry name" value="PDDEXK_4"/>
</dbReference>
<dbReference type="Pfam" id="PF14281">
    <property type="entry name" value="PDDEXK_4"/>
    <property type="match status" value="1"/>
</dbReference>
<organism evidence="1 2">
    <name type="scientific">Runella salmonicolor</name>
    <dbReference type="NCBI Taxonomy" id="2950278"/>
    <lineage>
        <taxon>Bacteria</taxon>
        <taxon>Pseudomonadati</taxon>
        <taxon>Bacteroidota</taxon>
        <taxon>Cytophagia</taxon>
        <taxon>Cytophagales</taxon>
        <taxon>Spirosomataceae</taxon>
        <taxon>Runella</taxon>
    </lineage>
</organism>
<gene>
    <name evidence="1" type="ORF">NCI00_16560</name>
</gene>
<comment type="caution">
    <text evidence="1">The sequence shown here is derived from an EMBL/GenBank/DDBJ whole genome shotgun (WGS) entry which is preliminary data.</text>
</comment>
<proteinExistence type="predicted"/>
<evidence type="ECO:0000313" key="2">
    <source>
        <dbReference type="Proteomes" id="UP001204772"/>
    </source>
</evidence>
<accession>A0ABT1FQK3</accession>
<dbReference type="Proteomes" id="UP001204772">
    <property type="component" value="Unassembled WGS sequence"/>
</dbReference>
<reference evidence="1 2" key="1">
    <citation type="submission" date="2022-06" db="EMBL/GenBank/DDBJ databases">
        <title>Runella sp. S5 genome sequencing.</title>
        <authorList>
            <person name="Park S."/>
        </authorList>
    </citation>
    <scope>NUCLEOTIDE SEQUENCE [LARGE SCALE GENOMIC DNA]</scope>
    <source>
        <strain evidence="1 2">S5</strain>
    </source>
</reference>
<dbReference type="RefSeq" id="WP_253529318.1">
    <property type="nucleotide sequence ID" value="NZ_JAMZEL010000006.1"/>
</dbReference>
<protein>
    <submittedName>
        <fullName evidence="1">PD-(D/E)XK nuclease family protein</fullName>
    </submittedName>
</protein>
<evidence type="ECO:0000313" key="1">
    <source>
        <dbReference type="EMBL" id="MCP1384060.1"/>
    </source>
</evidence>
<keyword evidence="2" id="KW-1185">Reference proteome</keyword>
<dbReference type="EMBL" id="JAMZEL010000006">
    <property type="protein sequence ID" value="MCP1384060.1"/>
    <property type="molecule type" value="Genomic_DNA"/>
</dbReference>
<name>A0ABT1FQK3_9BACT</name>